<evidence type="ECO:0000256" key="1">
    <source>
        <dbReference type="ARBA" id="ARBA00004967"/>
    </source>
</evidence>
<feature type="domain" description="Arginosuccinate synthase C-terminal" evidence="9">
    <location>
        <begin position="188"/>
        <end position="385"/>
    </location>
</feature>
<evidence type="ECO:0000259" key="8">
    <source>
        <dbReference type="Pfam" id="PF00764"/>
    </source>
</evidence>
<comment type="caution">
    <text evidence="10">The sequence shown here is derived from an EMBL/GenBank/DDBJ whole genome shotgun (WGS) entry which is preliminary data.</text>
</comment>
<name>A0A4S4AC64_9RHOO</name>
<dbReference type="PANTHER" id="PTHR11587">
    <property type="entry name" value="ARGININOSUCCINATE SYNTHASE"/>
    <property type="match status" value="1"/>
</dbReference>
<keyword evidence="3" id="KW-0055">Arginine biosynthesis</keyword>
<accession>A0A4S4AC64</accession>
<evidence type="ECO:0000256" key="7">
    <source>
        <dbReference type="ARBA" id="ARBA00022840"/>
    </source>
</evidence>
<dbReference type="InterPro" id="IPR024074">
    <property type="entry name" value="AS_cat/multimer_dom_body"/>
</dbReference>
<keyword evidence="7" id="KW-0067">ATP-binding</keyword>
<dbReference type="OrthoDB" id="9801641at2"/>
<evidence type="ECO:0000313" key="11">
    <source>
        <dbReference type="Proteomes" id="UP000307956"/>
    </source>
</evidence>
<dbReference type="SUPFAM" id="SSF52402">
    <property type="entry name" value="Adenine nucleotide alpha hydrolases-like"/>
    <property type="match status" value="1"/>
</dbReference>
<evidence type="ECO:0000256" key="4">
    <source>
        <dbReference type="ARBA" id="ARBA00022598"/>
    </source>
</evidence>
<dbReference type="Pfam" id="PF00764">
    <property type="entry name" value="Arginosuc_synth"/>
    <property type="match status" value="1"/>
</dbReference>
<keyword evidence="6" id="KW-0547">Nucleotide-binding</keyword>
<keyword evidence="4" id="KW-0436">Ligase</keyword>
<dbReference type="InterPro" id="IPR014729">
    <property type="entry name" value="Rossmann-like_a/b/a_fold"/>
</dbReference>
<dbReference type="GO" id="GO:0004055">
    <property type="term" value="F:argininosuccinate synthase activity"/>
    <property type="evidence" value="ECO:0007669"/>
    <property type="project" value="UniProtKB-EC"/>
</dbReference>
<comment type="pathway">
    <text evidence="1">Amino-acid biosynthesis; L-arginine biosynthesis; L-arginine from L-ornithine and carbamoyl phosphate: step 2/3.</text>
</comment>
<dbReference type="EC" id="6.3.4.5" evidence="2"/>
<dbReference type="InterPro" id="IPR001518">
    <property type="entry name" value="Arginosuc_synth"/>
</dbReference>
<organism evidence="10 11">
    <name type="scientific">Pseudothauera rhizosphaerae</name>
    <dbReference type="NCBI Taxonomy" id="2565932"/>
    <lineage>
        <taxon>Bacteria</taxon>
        <taxon>Pseudomonadati</taxon>
        <taxon>Pseudomonadota</taxon>
        <taxon>Betaproteobacteria</taxon>
        <taxon>Rhodocyclales</taxon>
        <taxon>Zoogloeaceae</taxon>
        <taxon>Pseudothauera</taxon>
    </lineage>
</organism>
<dbReference type="NCBIfam" id="NF038212">
    <property type="entry name" value="argG_rel"/>
    <property type="match status" value="1"/>
</dbReference>
<keyword evidence="5" id="KW-0028">Amino-acid biosynthesis</keyword>
<dbReference type="Proteomes" id="UP000307956">
    <property type="component" value="Unassembled WGS sequence"/>
</dbReference>
<evidence type="ECO:0000256" key="6">
    <source>
        <dbReference type="ARBA" id="ARBA00022741"/>
    </source>
</evidence>
<dbReference type="GO" id="GO:0006526">
    <property type="term" value="P:L-arginine biosynthetic process"/>
    <property type="evidence" value="ECO:0007669"/>
    <property type="project" value="UniProtKB-UniPathway"/>
</dbReference>
<dbReference type="GO" id="GO:0005737">
    <property type="term" value="C:cytoplasm"/>
    <property type="evidence" value="ECO:0007669"/>
    <property type="project" value="TreeGrafter"/>
</dbReference>
<dbReference type="UniPathway" id="UPA00068">
    <property type="reaction ID" value="UER00113"/>
</dbReference>
<dbReference type="SUPFAM" id="SSF69864">
    <property type="entry name" value="Argininosuccinate synthetase, C-terminal domain"/>
    <property type="match status" value="1"/>
</dbReference>
<evidence type="ECO:0000256" key="5">
    <source>
        <dbReference type="ARBA" id="ARBA00022605"/>
    </source>
</evidence>
<dbReference type="AlphaFoldDB" id="A0A4S4AC64"/>
<dbReference type="InterPro" id="IPR048267">
    <property type="entry name" value="Arginosuc_syn_N"/>
</dbReference>
<dbReference type="Pfam" id="PF20979">
    <property type="entry name" value="Arginosuc_syn_C"/>
    <property type="match status" value="1"/>
</dbReference>
<dbReference type="RefSeq" id="WP_136386744.1">
    <property type="nucleotide sequence ID" value="NZ_SSOD01000021.1"/>
</dbReference>
<evidence type="ECO:0000259" key="9">
    <source>
        <dbReference type="Pfam" id="PF20979"/>
    </source>
</evidence>
<dbReference type="GO" id="GO:0000053">
    <property type="term" value="P:argininosuccinate metabolic process"/>
    <property type="evidence" value="ECO:0007669"/>
    <property type="project" value="TreeGrafter"/>
</dbReference>
<evidence type="ECO:0000256" key="2">
    <source>
        <dbReference type="ARBA" id="ARBA00012286"/>
    </source>
</evidence>
<protein>
    <recommendedName>
        <fullName evidence="2">argininosuccinate synthase</fullName>
        <ecNumber evidence="2">6.3.4.5</ecNumber>
    </recommendedName>
</protein>
<evidence type="ECO:0000256" key="3">
    <source>
        <dbReference type="ARBA" id="ARBA00022571"/>
    </source>
</evidence>
<sequence>MNGSRKIRSLDDLAIVADRCDHILTMFSGGLDSSYVLQALAGHRCRVTALSVDIGDGANRQDMAAIAEQFGVELHIVDAKREFSEDAVLPAIYANARYLGIYPISSSLSRPIIARQAVELAKALCCDAIVHTANQSHNSLRRLNGAIEQCGYKGYFGTPYEYTAISRTDKIEVLNRIGLSSFSARGISGDANLWCREFESGNLDDPEFFKVPDSLFSWTAERAEGEREISIVFSEGRPVEVTGEKMGLVDLIGYLNNAVGAFKIGRYCGLEHLEGGEKVLEVREAPAAHILMDAYRHLETATIDAELLRIKLGIEGLWVREAIEGRWFGATHRALSAFIAMTAREVSGEVVYRLRAGAADVRSIRALTPLYIRDRDKWEKTAALERASRSLHDYARSEGYQARVSILT</sequence>
<gene>
    <name evidence="10" type="ORF">E6O51_19785</name>
</gene>
<dbReference type="InterPro" id="IPR048268">
    <property type="entry name" value="Arginosuc_syn_C"/>
</dbReference>
<dbReference type="EMBL" id="SSOD01000021">
    <property type="protein sequence ID" value="THF56236.1"/>
    <property type="molecule type" value="Genomic_DNA"/>
</dbReference>
<keyword evidence="11" id="KW-1185">Reference proteome</keyword>
<dbReference type="PANTHER" id="PTHR11587:SF2">
    <property type="entry name" value="ARGININOSUCCINATE SYNTHASE"/>
    <property type="match status" value="1"/>
</dbReference>
<dbReference type="Gene3D" id="3.40.50.620">
    <property type="entry name" value="HUPs"/>
    <property type="match status" value="1"/>
</dbReference>
<feature type="domain" description="Arginosuccinate synthase-like N-terminal" evidence="8">
    <location>
        <begin position="25"/>
        <end position="173"/>
    </location>
</feature>
<dbReference type="GO" id="GO:0000050">
    <property type="term" value="P:urea cycle"/>
    <property type="evidence" value="ECO:0007669"/>
    <property type="project" value="TreeGrafter"/>
</dbReference>
<evidence type="ECO:0000313" key="10">
    <source>
        <dbReference type="EMBL" id="THF56236.1"/>
    </source>
</evidence>
<dbReference type="Gene3D" id="3.90.1260.10">
    <property type="entry name" value="Argininosuccinate synthetase, chain A, domain 2"/>
    <property type="match status" value="1"/>
</dbReference>
<dbReference type="GO" id="GO:0005524">
    <property type="term" value="F:ATP binding"/>
    <property type="evidence" value="ECO:0007669"/>
    <property type="project" value="UniProtKB-KW"/>
</dbReference>
<proteinExistence type="predicted"/>
<reference evidence="10 11" key="1">
    <citation type="submission" date="2019-04" db="EMBL/GenBank/DDBJ databases">
        <title>Azoarcus rhizosphaerae sp. nov. isolated from rhizosphere of Ficus religiosa.</title>
        <authorList>
            <person name="Lin S.-Y."/>
            <person name="Hameed A."/>
            <person name="Hsu Y.-H."/>
            <person name="Young C.-C."/>
        </authorList>
    </citation>
    <scope>NUCLEOTIDE SEQUENCE [LARGE SCALE GENOMIC DNA]</scope>
    <source>
        <strain evidence="10 11">CC-YHH848</strain>
    </source>
</reference>